<organism evidence="3 4">
    <name type="scientific">Rhodopseudomonas palustris</name>
    <dbReference type="NCBI Taxonomy" id="1076"/>
    <lineage>
        <taxon>Bacteria</taxon>
        <taxon>Pseudomonadati</taxon>
        <taxon>Pseudomonadota</taxon>
        <taxon>Alphaproteobacteria</taxon>
        <taxon>Hyphomicrobiales</taxon>
        <taxon>Nitrobacteraceae</taxon>
        <taxon>Rhodopseudomonas</taxon>
    </lineage>
</organism>
<evidence type="ECO:0000256" key="1">
    <source>
        <dbReference type="ARBA" id="ARBA00008950"/>
    </source>
</evidence>
<dbReference type="AlphaFoldDB" id="A0A933VY85"/>
<accession>A0A933VY85</accession>
<dbReference type="PANTHER" id="PTHR42850:SF2">
    <property type="entry name" value="BLL5683 PROTEIN"/>
    <property type="match status" value="1"/>
</dbReference>
<dbReference type="InterPro" id="IPR024654">
    <property type="entry name" value="Calcineurin-like_PHP_lpxH"/>
</dbReference>
<dbReference type="PIRSF" id="PIRSF000883">
    <property type="entry name" value="Pesterase_MJ0912"/>
    <property type="match status" value="1"/>
</dbReference>
<dbReference type="PANTHER" id="PTHR42850">
    <property type="entry name" value="METALLOPHOSPHOESTERASE"/>
    <property type="match status" value="1"/>
</dbReference>
<reference evidence="3" key="1">
    <citation type="submission" date="2020-07" db="EMBL/GenBank/DDBJ databases">
        <title>Huge and variable diversity of episymbiotic CPR bacteria and DPANN archaea in groundwater ecosystems.</title>
        <authorList>
            <person name="He C.Y."/>
            <person name="Keren R."/>
            <person name="Whittaker M."/>
            <person name="Farag I.F."/>
            <person name="Doudna J."/>
            <person name="Cate J.H.D."/>
            <person name="Banfield J.F."/>
        </authorList>
    </citation>
    <scope>NUCLEOTIDE SEQUENCE</scope>
    <source>
        <strain evidence="3">NC_groundwater_1818_Pr3_B-0.1um_66_35</strain>
    </source>
</reference>
<dbReference type="Pfam" id="PF12850">
    <property type="entry name" value="Metallophos_2"/>
    <property type="match status" value="1"/>
</dbReference>
<dbReference type="GO" id="GO:0016791">
    <property type="term" value="F:phosphatase activity"/>
    <property type="evidence" value="ECO:0007669"/>
    <property type="project" value="TreeGrafter"/>
</dbReference>
<protein>
    <submittedName>
        <fullName evidence="3">Metallophosphoesterase family protein</fullName>
    </submittedName>
</protein>
<dbReference type="Gene3D" id="3.60.21.10">
    <property type="match status" value="1"/>
</dbReference>
<dbReference type="CDD" id="cd00838">
    <property type="entry name" value="MPP_superfamily"/>
    <property type="match status" value="1"/>
</dbReference>
<gene>
    <name evidence="3" type="ORF">HZA66_25700</name>
</gene>
<dbReference type="InterPro" id="IPR011152">
    <property type="entry name" value="Pesterase_MJ0912"/>
</dbReference>
<dbReference type="EMBL" id="JACRJB010000072">
    <property type="protein sequence ID" value="MBI5132847.1"/>
    <property type="molecule type" value="Genomic_DNA"/>
</dbReference>
<feature type="domain" description="Calcineurin-like phosphoesterase" evidence="2">
    <location>
        <begin position="1"/>
        <end position="181"/>
    </location>
</feature>
<name>A0A933VY85_RHOPL</name>
<evidence type="ECO:0000259" key="2">
    <source>
        <dbReference type="Pfam" id="PF12850"/>
    </source>
</evidence>
<proteinExistence type="inferred from homology"/>
<evidence type="ECO:0000313" key="3">
    <source>
        <dbReference type="EMBL" id="MBI5132847.1"/>
    </source>
</evidence>
<dbReference type="SUPFAM" id="SSF56300">
    <property type="entry name" value="Metallo-dependent phosphatases"/>
    <property type="match status" value="1"/>
</dbReference>
<dbReference type="GO" id="GO:0005737">
    <property type="term" value="C:cytoplasm"/>
    <property type="evidence" value="ECO:0007669"/>
    <property type="project" value="TreeGrafter"/>
</dbReference>
<dbReference type="InterPro" id="IPR050126">
    <property type="entry name" value="Ap4A_hydrolase"/>
</dbReference>
<dbReference type="InterPro" id="IPR029052">
    <property type="entry name" value="Metallo-depent_PP-like"/>
</dbReference>
<sequence length="249" mass="27254">MRIAAIADMHSNHAALEAVLADIRTQGVDRIVCLGDMASGPLDARRTLDMLMALDADFVLGNHDRYLLDRLRDKMGAWDKIAFDRLEAHHLDWLRTIPATRVLDDAVFLCHATPSNDETYWLETVNPDGAIRMSDLAAIEAHAEGLTQSLILCAHTHIPRAVRLGDGRLIVNPGSAGCPGYRDRHPYPHLMQTGTPDASYAIIDGAKGTWQASLRLIPYDHQAMAALARQNGMASYADTLASGWVKPAA</sequence>
<evidence type="ECO:0000313" key="4">
    <source>
        <dbReference type="Proteomes" id="UP000782519"/>
    </source>
</evidence>
<comment type="similarity">
    <text evidence="1">Belongs to the metallophosphoesterase superfamily. YfcE family.</text>
</comment>
<dbReference type="Proteomes" id="UP000782519">
    <property type="component" value="Unassembled WGS sequence"/>
</dbReference>
<comment type="caution">
    <text evidence="3">The sequence shown here is derived from an EMBL/GenBank/DDBJ whole genome shotgun (WGS) entry which is preliminary data.</text>
</comment>